<dbReference type="Gene3D" id="2.60.120.40">
    <property type="match status" value="1"/>
</dbReference>
<evidence type="ECO:0000256" key="1">
    <source>
        <dbReference type="SAM" id="Coils"/>
    </source>
</evidence>
<keyword evidence="3" id="KW-1185">Reference proteome</keyword>
<reference evidence="2 3" key="1">
    <citation type="submission" date="2020-06" db="EMBL/GenBank/DDBJ databases">
        <authorList>
            <person name="Li R."/>
            <person name="Bekaert M."/>
        </authorList>
    </citation>
    <scope>NUCLEOTIDE SEQUENCE [LARGE SCALE GENOMIC DNA]</scope>
    <source>
        <strain evidence="3">wild</strain>
    </source>
</reference>
<dbReference type="EMBL" id="CACVKT020001125">
    <property type="protein sequence ID" value="CAC5365465.1"/>
    <property type="molecule type" value="Genomic_DNA"/>
</dbReference>
<dbReference type="InterPro" id="IPR008983">
    <property type="entry name" value="Tumour_necrosis_fac-like_dom"/>
</dbReference>
<dbReference type="OrthoDB" id="6199868at2759"/>
<proteinExistence type="predicted"/>
<keyword evidence="1" id="KW-0175">Coiled coil</keyword>
<sequence>MSNNGGQQAVNVTTHLQLYITRLENQEKELTTVRNTYNSLLKTKEAAISKLHTTVTVLEQNYTNLMHDNTVTEANYHKLKLEVEGLKQVKNLDVANESVIDTKIKELSDKMSRLEMSQNLTSMQVHATDQALSTRVGFTACDGYKVSESRIQFQTVKSSHCISMASSYPDGKFIAPKEGCYLVLSNILTKRHIGNYIRKNGNEIARAWFHVTDSNITPYYSAPLSAFIELSVNGVITIEGASLNPSSCLTIVQL</sequence>
<feature type="coiled-coil region" evidence="1">
    <location>
        <begin position="16"/>
        <end position="43"/>
    </location>
</feature>
<organism evidence="2 3">
    <name type="scientific">Mytilus coruscus</name>
    <name type="common">Sea mussel</name>
    <dbReference type="NCBI Taxonomy" id="42192"/>
    <lineage>
        <taxon>Eukaryota</taxon>
        <taxon>Metazoa</taxon>
        <taxon>Spiralia</taxon>
        <taxon>Lophotrochozoa</taxon>
        <taxon>Mollusca</taxon>
        <taxon>Bivalvia</taxon>
        <taxon>Autobranchia</taxon>
        <taxon>Pteriomorphia</taxon>
        <taxon>Mytilida</taxon>
        <taxon>Mytiloidea</taxon>
        <taxon>Mytilidae</taxon>
        <taxon>Mytilinae</taxon>
        <taxon>Mytilus</taxon>
    </lineage>
</organism>
<gene>
    <name evidence="2" type="ORF">MCOR_6138</name>
</gene>
<accession>A0A6J8ADN8</accession>
<name>A0A6J8ADN8_MYTCO</name>
<dbReference type="AlphaFoldDB" id="A0A6J8ADN8"/>
<protein>
    <recommendedName>
        <fullName evidence="4">C1q domain-containing protein</fullName>
    </recommendedName>
</protein>
<dbReference type="Proteomes" id="UP000507470">
    <property type="component" value="Unassembled WGS sequence"/>
</dbReference>
<evidence type="ECO:0008006" key="4">
    <source>
        <dbReference type="Google" id="ProtNLM"/>
    </source>
</evidence>
<evidence type="ECO:0000313" key="2">
    <source>
        <dbReference type="EMBL" id="CAC5365465.1"/>
    </source>
</evidence>
<evidence type="ECO:0000313" key="3">
    <source>
        <dbReference type="Proteomes" id="UP000507470"/>
    </source>
</evidence>